<evidence type="ECO:0000313" key="2">
    <source>
        <dbReference type="Proteomes" id="UP000095472"/>
    </source>
</evidence>
<organism evidence="1 2">
    <name type="scientific">Desertifilum tharense IPPAS B-1220</name>
    <dbReference type="NCBI Taxonomy" id="1781255"/>
    <lineage>
        <taxon>Bacteria</taxon>
        <taxon>Bacillati</taxon>
        <taxon>Cyanobacteriota</taxon>
        <taxon>Cyanophyceae</taxon>
        <taxon>Desertifilales</taxon>
        <taxon>Desertifilaceae</taxon>
        <taxon>Desertifilum</taxon>
    </lineage>
</organism>
<sequence length="103" mass="11454">MRSQPFQPEKADRALETIERNVKLQTQLIEDLLDISRILQGKLNLSVKPVNLVALIQAALETVRLSAETKGIHLQTQLNPELPPDGRFRSPATGGLELTLECD</sequence>
<evidence type="ECO:0000313" key="1">
    <source>
        <dbReference type="EMBL" id="XPM64158.1"/>
    </source>
</evidence>
<dbReference type="EMBL" id="CP182909">
    <property type="protein sequence ID" value="XPM64158.1"/>
    <property type="molecule type" value="Genomic_DNA"/>
</dbReference>
<dbReference type="EC" id="2.7.13.3" evidence="1"/>
<accession>A0ACD5GTK5</accession>
<proteinExistence type="predicted"/>
<keyword evidence="2" id="KW-1185">Reference proteome</keyword>
<protein>
    <submittedName>
        <fullName evidence="1">Sensor histidine kinase</fullName>
        <ecNumber evidence="1">2.7.13.3</ecNumber>
    </submittedName>
</protein>
<dbReference type="Proteomes" id="UP000095472">
    <property type="component" value="Chromosome"/>
</dbReference>
<keyword evidence="1" id="KW-0808">Transferase</keyword>
<reference evidence="1 2" key="1">
    <citation type="journal article" date="2016" name="Genome Announc.">
        <title>Draft Genome Sequence of the Thermotolerant Cyanobacterium Desertifilum sp. IPPAS B-1220.</title>
        <authorList>
            <person name="Mironov K.S."/>
            <person name="Sinetova M.A."/>
            <person name="Bolatkhan K."/>
            <person name="Zayadan B.K."/>
            <person name="Ustinova V.V."/>
            <person name="Kupriyanova E.V."/>
            <person name="Skrypnik A.N."/>
            <person name="Gogoleva N.E."/>
            <person name="Gogolev Y.V."/>
            <person name="Los D.A."/>
        </authorList>
    </citation>
    <scope>NUCLEOTIDE SEQUENCE [LARGE SCALE GENOMIC DNA]</scope>
    <source>
        <strain evidence="1 2">IPPAS B-1220</strain>
    </source>
</reference>
<gene>
    <name evidence="1" type="ORF">BH720_034990</name>
</gene>
<keyword evidence="1" id="KW-0418">Kinase</keyword>
<name>A0ACD5GTK5_9CYAN</name>